<feature type="transmembrane region" description="Helical" evidence="1">
    <location>
        <begin position="280"/>
        <end position="299"/>
    </location>
</feature>
<reference evidence="2 3" key="1">
    <citation type="journal article" date="2017" name="Curr. Biol.">
        <title>Genome architecture and evolution of a unichromosomal asexual nematode.</title>
        <authorList>
            <person name="Fradin H."/>
            <person name="Zegar C."/>
            <person name="Gutwein M."/>
            <person name="Lucas J."/>
            <person name="Kovtun M."/>
            <person name="Corcoran D."/>
            <person name="Baugh L.R."/>
            <person name="Kiontke K."/>
            <person name="Gunsalus K."/>
            <person name="Fitch D.H."/>
            <person name="Piano F."/>
        </authorList>
    </citation>
    <scope>NUCLEOTIDE SEQUENCE [LARGE SCALE GENOMIC DNA]</scope>
    <source>
        <strain evidence="2">PF1309</strain>
    </source>
</reference>
<feature type="transmembrane region" description="Helical" evidence="1">
    <location>
        <begin position="407"/>
        <end position="429"/>
    </location>
</feature>
<dbReference type="GO" id="GO:0005261">
    <property type="term" value="F:monoatomic cation channel activity"/>
    <property type="evidence" value="ECO:0007669"/>
    <property type="project" value="TreeGrafter"/>
</dbReference>
<comment type="caution">
    <text evidence="2">The sequence shown here is derived from an EMBL/GenBank/DDBJ whole genome shotgun (WGS) entry which is preliminary data.</text>
</comment>
<dbReference type="Pfam" id="PF25969">
    <property type="entry name" value="NUDT9_N"/>
    <property type="match status" value="1"/>
</dbReference>
<dbReference type="InterPro" id="IPR050927">
    <property type="entry name" value="TRPM"/>
</dbReference>
<feature type="transmembrane region" description="Helical" evidence="1">
    <location>
        <begin position="482"/>
        <end position="508"/>
    </location>
</feature>
<protein>
    <submittedName>
        <fullName evidence="2">Uncharacterized protein</fullName>
    </submittedName>
</protein>
<evidence type="ECO:0000256" key="1">
    <source>
        <dbReference type="SAM" id="Phobius"/>
    </source>
</evidence>
<dbReference type="PANTHER" id="PTHR13800">
    <property type="entry name" value="TRANSIENT RECEPTOR POTENTIAL CATION CHANNEL, SUBFAMILY M, MEMBER 6"/>
    <property type="match status" value="1"/>
</dbReference>
<name>A0A2A2L6P4_9BILA</name>
<keyword evidence="1" id="KW-1133">Transmembrane helix</keyword>
<dbReference type="Proteomes" id="UP000218231">
    <property type="component" value="Unassembled WGS sequence"/>
</dbReference>
<dbReference type="GO" id="GO:0005886">
    <property type="term" value="C:plasma membrane"/>
    <property type="evidence" value="ECO:0007669"/>
    <property type="project" value="TreeGrafter"/>
</dbReference>
<accession>A0A2A2L6P4</accession>
<evidence type="ECO:0000313" key="2">
    <source>
        <dbReference type="EMBL" id="PAV81824.1"/>
    </source>
</evidence>
<dbReference type="GO" id="GO:0030001">
    <property type="term" value="P:metal ion transport"/>
    <property type="evidence" value="ECO:0007669"/>
    <property type="project" value="TreeGrafter"/>
</dbReference>
<feature type="transmembrane region" description="Helical" evidence="1">
    <location>
        <begin position="576"/>
        <end position="599"/>
    </location>
</feature>
<evidence type="ECO:0000313" key="3">
    <source>
        <dbReference type="Proteomes" id="UP000218231"/>
    </source>
</evidence>
<keyword evidence="1" id="KW-0472">Membrane</keyword>
<proteinExistence type="predicted"/>
<sequence>MCLQCYSARGDTRQVLHIASRMNLSSVLSMVDMSKYLSEDLLCSVICECATGDTDLRLLSVLLQKTSPNQLTSSLFMRIAKQVDQHFFSTILLSQCLGYSHIPEVFDDRFIRHLDRLAFELSFGIPHLFTPISFDNDFSNNADPYRMLSLWCVFVHHLSPVDCLCSFSSNPLVSYLITSRVAQSLAHQSHDWFFYEESLSELSKSLRRSAISLLDSVYKTHPTKAYRLLCEPCNGTTITDLAFQLNSRSFIAHECCQKWLHRLLHGHLRTTNLLSFVPRWVKIIISAIFVLPIFWLFHFNSPPSFSTPSNDSVSPAELLLDNENPHKRRRTISASFSLVSARSEMGLSVPSSIPLQPLPTHSHLPLQQTDSNTPQSVLLPLSVEDIPASSYKNKARKIMQPGCGNRTISVILWVWTFSWWCESFYVLYLRSQSMPLSLMPWRTFDCMVVLCFLLLQLSLSFEGPLTDLLGIRTVHPSRILSSLFLLYWCYSTLIYYTPISAVAMYTLIYPDRPASWSSLRSSLPSISYSLYSTDLSYLTSDTCRNVSLSFRKNPTFCSSHLNRHSNPLCPAFSTSAYFLLFEYFIVIKLILWPILFAFFAKTAKTVDEEADKIWKFQMYALVTEFRLRPAFPPPFTLLALLCSCCCSSKKLFQDNSFTHPDAPIKKSSKKQSTQDLWRQKAIQKWKEDDESEGRKCRQSSETQTSCTALQKAYEQSGKLEVKKNELVDYINSNVKRIVLTDEQRPWEVIMPRYNPIFYCKPENEFAVEFGANVDVANEDNLCELRKNWRNRQLTEMWSNKAWRLSAMGYPLNPNGRRGVGGRGNHRHFGANRTSVYVIAKGKSKQECMILTTNDKQLPTDTIGGRMSRDERLSKILQEIGLNEGDAQMLALRRTDPATPSRFEAGSANVRTIAMEQEDDTDHAWSEYVVWQVHVRNPSAQLATREFSWLSRGQLSQIPWTHKEIAAQSIDAIYANV</sequence>
<dbReference type="AlphaFoldDB" id="A0A2A2L6P4"/>
<dbReference type="OrthoDB" id="10056930at2759"/>
<feature type="transmembrane region" description="Helical" evidence="1">
    <location>
        <begin position="441"/>
        <end position="461"/>
    </location>
</feature>
<dbReference type="EMBL" id="LIAE01007122">
    <property type="protein sequence ID" value="PAV81824.1"/>
    <property type="molecule type" value="Genomic_DNA"/>
</dbReference>
<keyword evidence="1" id="KW-0812">Transmembrane</keyword>
<dbReference type="STRING" id="2018661.A0A2A2L6P4"/>
<dbReference type="PANTHER" id="PTHR13800:SF41">
    <property type="entry name" value="PROTEIN CED-11"/>
    <property type="match status" value="1"/>
</dbReference>
<gene>
    <name evidence="2" type="ORF">WR25_16645</name>
</gene>
<organism evidence="2 3">
    <name type="scientific">Diploscapter pachys</name>
    <dbReference type="NCBI Taxonomy" id="2018661"/>
    <lineage>
        <taxon>Eukaryota</taxon>
        <taxon>Metazoa</taxon>
        <taxon>Ecdysozoa</taxon>
        <taxon>Nematoda</taxon>
        <taxon>Chromadorea</taxon>
        <taxon>Rhabditida</taxon>
        <taxon>Rhabditina</taxon>
        <taxon>Rhabditomorpha</taxon>
        <taxon>Rhabditoidea</taxon>
        <taxon>Rhabditidae</taxon>
        <taxon>Diploscapter</taxon>
    </lineage>
</organism>
<keyword evidence="3" id="KW-1185">Reference proteome</keyword>